<keyword evidence="2" id="KW-1185">Reference proteome</keyword>
<dbReference type="EMBL" id="BAAAQQ010000002">
    <property type="protein sequence ID" value="GAA2114680.1"/>
    <property type="molecule type" value="Genomic_DNA"/>
</dbReference>
<proteinExistence type="predicted"/>
<sequence>MTRAIHPWRRFAALGQVRLLWHDGGEAGVTDFVGGTVSLRRGMTQAERRTTVLHECLHVERGPVPVTLAEREELRVEKETARLLLPDLEVVAVALEWSRDLHEAAEDLWVDEQALRVRLEHLGAGERAWLEARLDGVRGAGGA</sequence>
<protein>
    <recommendedName>
        <fullName evidence="3">ImmA/IrrE family metallo-endopeptidase</fullName>
    </recommendedName>
</protein>
<accession>A0ABN2XPR7</accession>
<evidence type="ECO:0008006" key="3">
    <source>
        <dbReference type="Google" id="ProtNLM"/>
    </source>
</evidence>
<evidence type="ECO:0000313" key="2">
    <source>
        <dbReference type="Proteomes" id="UP001500575"/>
    </source>
</evidence>
<gene>
    <name evidence="1" type="ORF">GCM10009843_03360</name>
</gene>
<organism evidence="1 2">
    <name type="scientific">Nocardioides bigeumensis</name>
    <dbReference type="NCBI Taxonomy" id="433657"/>
    <lineage>
        <taxon>Bacteria</taxon>
        <taxon>Bacillati</taxon>
        <taxon>Actinomycetota</taxon>
        <taxon>Actinomycetes</taxon>
        <taxon>Propionibacteriales</taxon>
        <taxon>Nocardioidaceae</taxon>
        <taxon>Nocardioides</taxon>
    </lineage>
</organism>
<comment type="caution">
    <text evidence="1">The sequence shown here is derived from an EMBL/GenBank/DDBJ whole genome shotgun (WGS) entry which is preliminary data.</text>
</comment>
<dbReference type="Proteomes" id="UP001500575">
    <property type="component" value="Unassembled WGS sequence"/>
</dbReference>
<dbReference type="RefSeq" id="WP_344301860.1">
    <property type="nucleotide sequence ID" value="NZ_BAAAQQ010000002.1"/>
</dbReference>
<evidence type="ECO:0000313" key="1">
    <source>
        <dbReference type="EMBL" id="GAA2114680.1"/>
    </source>
</evidence>
<name>A0ABN2XPR7_9ACTN</name>
<reference evidence="1 2" key="1">
    <citation type="journal article" date="2019" name="Int. J. Syst. Evol. Microbiol.">
        <title>The Global Catalogue of Microorganisms (GCM) 10K type strain sequencing project: providing services to taxonomists for standard genome sequencing and annotation.</title>
        <authorList>
            <consortium name="The Broad Institute Genomics Platform"/>
            <consortium name="The Broad Institute Genome Sequencing Center for Infectious Disease"/>
            <person name="Wu L."/>
            <person name="Ma J."/>
        </authorList>
    </citation>
    <scope>NUCLEOTIDE SEQUENCE [LARGE SCALE GENOMIC DNA]</scope>
    <source>
        <strain evidence="1 2">JCM 16021</strain>
    </source>
</reference>